<proteinExistence type="predicted"/>
<organism evidence="2">
    <name type="scientific">uncultured marine thaumarchaeote KM3_74_G04</name>
    <dbReference type="NCBI Taxonomy" id="1456274"/>
    <lineage>
        <taxon>Archaea</taxon>
        <taxon>Nitrososphaerota</taxon>
        <taxon>environmental samples</taxon>
    </lineage>
</organism>
<evidence type="ECO:0000256" key="1">
    <source>
        <dbReference type="SAM" id="Coils"/>
    </source>
</evidence>
<feature type="coiled-coil region" evidence="1">
    <location>
        <begin position="6"/>
        <end position="33"/>
    </location>
</feature>
<protein>
    <submittedName>
        <fullName evidence="2">Uncharacterized protein</fullName>
    </submittedName>
</protein>
<name>A0A075HLC3_9ARCH</name>
<dbReference type="AlphaFoldDB" id="A0A075HLC3"/>
<keyword evidence="1" id="KW-0175">Coiled coil</keyword>
<sequence>MSSEGEGTVYDRIEKLEDEIATLRNEIDVIKNAFRNELARHEVKMIKKGHDVSSIID</sequence>
<dbReference type="EMBL" id="KF901062">
    <property type="protein sequence ID" value="AIF16674.1"/>
    <property type="molecule type" value="Genomic_DNA"/>
</dbReference>
<evidence type="ECO:0000313" key="2">
    <source>
        <dbReference type="EMBL" id="AIF16674.1"/>
    </source>
</evidence>
<reference evidence="2" key="1">
    <citation type="journal article" date="2014" name="Genome Biol. Evol.">
        <title>Pangenome evidence for extensive interdomain horizontal transfer affecting lineage core and shell genes in uncultured planktonic thaumarchaeota and euryarchaeota.</title>
        <authorList>
            <person name="Deschamps P."/>
            <person name="Zivanovic Y."/>
            <person name="Moreira D."/>
            <person name="Rodriguez-Valera F."/>
            <person name="Lopez-Garcia P."/>
        </authorList>
    </citation>
    <scope>NUCLEOTIDE SEQUENCE</scope>
</reference>
<accession>A0A075HLC3</accession>